<dbReference type="Proteomes" id="UP000023430">
    <property type="component" value="Unassembled WGS sequence"/>
</dbReference>
<evidence type="ECO:0000313" key="7">
    <source>
        <dbReference type="Proteomes" id="UP000023430"/>
    </source>
</evidence>
<dbReference type="InterPro" id="IPR051409">
    <property type="entry name" value="Atypical_kinase_ADCK"/>
</dbReference>
<dbReference type="InterPro" id="IPR004147">
    <property type="entry name" value="ABC1_dom"/>
</dbReference>
<dbReference type="PANTHER" id="PTHR43851">
    <property type="match status" value="1"/>
</dbReference>
<dbReference type="GO" id="GO:0006744">
    <property type="term" value="P:ubiquinone biosynthetic process"/>
    <property type="evidence" value="ECO:0007669"/>
    <property type="project" value="TreeGrafter"/>
</dbReference>
<keyword evidence="2" id="KW-0808">Transferase</keyword>
<dbReference type="PATRIC" id="fig|1449351.3.peg.155"/>
<dbReference type="AlphaFoldDB" id="X7FDE8"/>
<dbReference type="STRING" id="1449351.RISW2_00760"/>
<dbReference type="PANTHER" id="PTHR43851:SF3">
    <property type="entry name" value="COENZYME Q8"/>
    <property type="match status" value="1"/>
</dbReference>
<dbReference type="Pfam" id="PF03109">
    <property type="entry name" value="ABC1"/>
    <property type="match status" value="1"/>
</dbReference>
<evidence type="ECO:0000256" key="1">
    <source>
        <dbReference type="ARBA" id="ARBA00009670"/>
    </source>
</evidence>
<gene>
    <name evidence="6" type="ORF">RISW2_00760</name>
</gene>
<reference evidence="6 7" key="1">
    <citation type="submission" date="2014-01" db="EMBL/GenBank/DDBJ databases">
        <title>Roseivivax isoporae LMG 25204 Genome Sequencing.</title>
        <authorList>
            <person name="Lai Q."/>
            <person name="Li G."/>
            <person name="Shao Z."/>
        </authorList>
    </citation>
    <scope>NUCLEOTIDE SEQUENCE [LARGE SCALE GENOMIC DNA]</scope>
    <source>
        <strain evidence="6 7">LMG 25204</strain>
    </source>
</reference>
<dbReference type="InterPro" id="IPR011009">
    <property type="entry name" value="Kinase-like_dom_sf"/>
</dbReference>
<evidence type="ECO:0000256" key="4">
    <source>
        <dbReference type="ARBA" id="ARBA00022840"/>
    </source>
</evidence>
<dbReference type="SUPFAM" id="SSF56112">
    <property type="entry name" value="Protein kinase-like (PK-like)"/>
    <property type="match status" value="1"/>
</dbReference>
<dbReference type="GO" id="GO:0016740">
    <property type="term" value="F:transferase activity"/>
    <property type="evidence" value="ECO:0007669"/>
    <property type="project" value="UniProtKB-KW"/>
</dbReference>
<dbReference type="GO" id="GO:0005524">
    <property type="term" value="F:ATP binding"/>
    <property type="evidence" value="ECO:0007669"/>
    <property type="project" value="UniProtKB-KW"/>
</dbReference>
<accession>X7FDE8</accession>
<keyword evidence="7" id="KW-1185">Reference proteome</keyword>
<organism evidence="6 7">
    <name type="scientific">Roseivivax isoporae LMG 25204</name>
    <dbReference type="NCBI Taxonomy" id="1449351"/>
    <lineage>
        <taxon>Bacteria</taxon>
        <taxon>Pseudomonadati</taxon>
        <taxon>Pseudomonadota</taxon>
        <taxon>Alphaproteobacteria</taxon>
        <taxon>Rhodobacterales</taxon>
        <taxon>Roseobacteraceae</taxon>
        <taxon>Roseivivax</taxon>
    </lineage>
</organism>
<evidence type="ECO:0000256" key="2">
    <source>
        <dbReference type="ARBA" id="ARBA00022679"/>
    </source>
</evidence>
<keyword evidence="4" id="KW-0067">ATP-binding</keyword>
<dbReference type="eggNOG" id="COG0661">
    <property type="taxonomic scope" value="Bacteria"/>
</dbReference>
<dbReference type="InterPro" id="IPR034646">
    <property type="entry name" value="ADCK3_dom"/>
</dbReference>
<evidence type="ECO:0000256" key="3">
    <source>
        <dbReference type="ARBA" id="ARBA00022741"/>
    </source>
</evidence>
<dbReference type="RefSeq" id="WP_043765286.1">
    <property type="nucleotide sequence ID" value="NZ_JAME01000001.1"/>
</dbReference>
<dbReference type="EMBL" id="JAME01000001">
    <property type="protein sequence ID" value="ETX30942.1"/>
    <property type="molecule type" value="Genomic_DNA"/>
</dbReference>
<dbReference type="OrthoDB" id="9795390at2"/>
<comment type="caution">
    <text evidence="6">The sequence shown here is derived from an EMBL/GenBank/DDBJ whole genome shotgun (WGS) entry which is preliminary data.</text>
</comment>
<sequence length="439" mass="47955">MSDDYLSRPYAVPSHRLGRMARLGGLTGGLLGRAALAGARDLARGRRPALGSAFLTPANAAHLASELARMRGAAMKLGQLLSMEAGEYLSPDLADILSRLRSEAHAMPGSQLKRVLSDNWGTDFLTRFRSFDVRPVAAASIGQVHRAETKDGRALAVKVQYPGVRDSIDSDIRNLGALMRWSGLAPRGMDLSALLEDARAQLHDEADYGAEARMLDRFGALLADDPRFAVPEGVPEFSTRDILAMTWMDGVPIETLAAADQELRDEVAARLIALTLRELFAFRLVQTDPNFANFRWNAEAGRIVLLDFGAARDYPEPLVAEFRALLRAGLAGDRDDMRAAATRIGYLSDDLSPARLSALLDMMEMCFEPLRDDRPFDFARSDLPQRLTAAAMAFGRDRDIAPVPPADALFLQRKVAGLYLLAARLGARVALRPLLAPYA</sequence>
<keyword evidence="3" id="KW-0547">Nucleotide-binding</keyword>
<dbReference type="CDD" id="cd13970">
    <property type="entry name" value="ABC1_ADCK3"/>
    <property type="match status" value="1"/>
</dbReference>
<evidence type="ECO:0000313" key="6">
    <source>
        <dbReference type="EMBL" id="ETX30942.1"/>
    </source>
</evidence>
<protein>
    <submittedName>
        <fullName evidence="6">Ubiquinol-cytochrome C reductase</fullName>
    </submittedName>
</protein>
<evidence type="ECO:0000259" key="5">
    <source>
        <dbReference type="Pfam" id="PF03109"/>
    </source>
</evidence>
<name>X7FDE8_9RHOB</name>
<comment type="similarity">
    <text evidence="1">Belongs to the protein kinase superfamily. ADCK protein kinase family.</text>
</comment>
<proteinExistence type="inferred from homology"/>
<feature type="domain" description="ABC1 atypical kinase-like" evidence="5">
    <location>
        <begin position="99"/>
        <end position="338"/>
    </location>
</feature>